<evidence type="ECO:0000256" key="1">
    <source>
        <dbReference type="ARBA" id="ARBA00022450"/>
    </source>
</evidence>
<keyword evidence="1" id="KW-0596">Phosphopantetheine</keyword>
<dbReference type="InterPro" id="IPR049552">
    <property type="entry name" value="PKS_DH_N"/>
</dbReference>
<dbReference type="CDD" id="cd08955">
    <property type="entry name" value="KR_2_FAS_SDR_x"/>
    <property type="match status" value="1"/>
</dbReference>
<dbReference type="InterPro" id="IPR020806">
    <property type="entry name" value="PKS_PP-bd"/>
</dbReference>
<dbReference type="GO" id="GO:0071770">
    <property type="term" value="P:DIM/DIP cell wall layer assembly"/>
    <property type="evidence" value="ECO:0007669"/>
    <property type="project" value="TreeGrafter"/>
</dbReference>
<accession>A0A9X3ES20</accession>
<dbReference type="InterPro" id="IPR001227">
    <property type="entry name" value="Ac_transferase_dom_sf"/>
</dbReference>
<dbReference type="Pfam" id="PF21089">
    <property type="entry name" value="PKS_DH_N"/>
    <property type="match status" value="1"/>
</dbReference>
<dbReference type="SUPFAM" id="SSF47336">
    <property type="entry name" value="ACP-like"/>
    <property type="match status" value="1"/>
</dbReference>
<dbReference type="Pfam" id="PF08659">
    <property type="entry name" value="KR"/>
    <property type="match status" value="1"/>
</dbReference>
<name>A0A9X3ES20_9BACT</name>
<dbReference type="Pfam" id="PF00698">
    <property type="entry name" value="Acyl_transf_1"/>
    <property type="match status" value="1"/>
</dbReference>
<evidence type="ECO:0000256" key="2">
    <source>
        <dbReference type="ARBA" id="ARBA00022553"/>
    </source>
</evidence>
<dbReference type="InterPro" id="IPR014043">
    <property type="entry name" value="Acyl_transferase_dom"/>
</dbReference>
<dbReference type="InterPro" id="IPR049900">
    <property type="entry name" value="PKS_mFAS_DH"/>
</dbReference>
<dbReference type="Pfam" id="PF00550">
    <property type="entry name" value="PP-binding"/>
    <property type="match status" value="1"/>
</dbReference>
<evidence type="ECO:0000313" key="8">
    <source>
        <dbReference type="Proteomes" id="UP001150924"/>
    </source>
</evidence>
<feature type="active site" description="Proton acceptor; for dehydratase activity" evidence="4">
    <location>
        <position position="379"/>
    </location>
</feature>
<keyword evidence="2" id="KW-0597">Phosphoprotein</keyword>
<dbReference type="InterPro" id="IPR013968">
    <property type="entry name" value="PKS_KR"/>
</dbReference>
<dbReference type="Pfam" id="PF14765">
    <property type="entry name" value="PS-DH"/>
    <property type="match status" value="1"/>
</dbReference>
<dbReference type="SUPFAM" id="SSF55048">
    <property type="entry name" value="Probable ACP-binding domain of malonyl-CoA ACP transacylase"/>
    <property type="match status" value="1"/>
</dbReference>
<feature type="region of interest" description="N-terminal hotdog fold" evidence="4">
    <location>
        <begin position="346"/>
        <end position="468"/>
    </location>
</feature>
<evidence type="ECO:0000259" key="5">
    <source>
        <dbReference type="PROSITE" id="PS50075"/>
    </source>
</evidence>
<protein>
    <submittedName>
        <fullName evidence="7">SDR family NAD(P)-dependent oxidoreductase</fullName>
    </submittedName>
</protein>
<dbReference type="GO" id="GO:0005886">
    <property type="term" value="C:plasma membrane"/>
    <property type="evidence" value="ECO:0007669"/>
    <property type="project" value="TreeGrafter"/>
</dbReference>
<dbReference type="InterPro" id="IPR049551">
    <property type="entry name" value="PKS_DH_C"/>
</dbReference>
<dbReference type="RefSeq" id="WP_267771931.1">
    <property type="nucleotide sequence ID" value="NZ_JAPNKE010000002.1"/>
</dbReference>
<dbReference type="SMART" id="SM00827">
    <property type="entry name" value="PKS_AT"/>
    <property type="match status" value="1"/>
</dbReference>
<keyword evidence="3" id="KW-0808">Transferase</keyword>
<dbReference type="GO" id="GO:0004312">
    <property type="term" value="F:fatty acid synthase activity"/>
    <property type="evidence" value="ECO:0007669"/>
    <property type="project" value="TreeGrafter"/>
</dbReference>
<evidence type="ECO:0000259" key="6">
    <source>
        <dbReference type="PROSITE" id="PS52019"/>
    </source>
</evidence>
<reference evidence="7" key="1">
    <citation type="submission" date="2022-11" db="EMBL/GenBank/DDBJ databases">
        <title>Minimal conservation of predation-associated metabolite biosynthetic gene clusters underscores biosynthetic potential of Myxococcota including descriptions for ten novel species: Archangium lansinium sp. nov., Myxococcus landrumus sp. nov., Nannocystis bai.</title>
        <authorList>
            <person name="Ahearne A."/>
            <person name="Stevens C."/>
            <person name="Phillips K."/>
        </authorList>
    </citation>
    <scope>NUCLEOTIDE SEQUENCE</scope>
    <source>
        <strain evidence="7">Na p29</strain>
    </source>
</reference>
<dbReference type="Gene3D" id="1.10.1200.10">
    <property type="entry name" value="ACP-like"/>
    <property type="match status" value="1"/>
</dbReference>
<dbReference type="EMBL" id="JAPNKE010000002">
    <property type="protein sequence ID" value="MCY1009274.1"/>
    <property type="molecule type" value="Genomic_DNA"/>
</dbReference>
<comment type="caution">
    <text evidence="7">The sequence shown here is derived from an EMBL/GenBank/DDBJ whole genome shotgun (WGS) entry which is preliminary data.</text>
</comment>
<organism evidence="7 8">
    <name type="scientific">Nannocystis pusilla</name>
    <dbReference type="NCBI Taxonomy" id="889268"/>
    <lineage>
        <taxon>Bacteria</taxon>
        <taxon>Pseudomonadati</taxon>
        <taxon>Myxococcota</taxon>
        <taxon>Polyangia</taxon>
        <taxon>Nannocystales</taxon>
        <taxon>Nannocystaceae</taxon>
        <taxon>Nannocystis</taxon>
    </lineage>
</organism>
<dbReference type="InterPro" id="IPR009081">
    <property type="entry name" value="PP-bd_ACP"/>
</dbReference>
<dbReference type="PROSITE" id="PS52019">
    <property type="entry name" value="PKS_MFAS_DH"/>
    <property type="match status" value="1"/>
</dbReference>
<dbReference type="SMART" id="SM01294">
    <property type="entry name" value="PKS_PP_betabranch"/>
    <property type="match status" value="1"/>
</dbReference>
<dbReference type="PROSITE" id="PS50075">
    <property type="entry name" value="CARRIER"/>
    <property type="match status" value="1"/>
</dbReference>
<dbReference type="Gene3D" id="3.40.366.10">
    <property type="entry name" value="Malonyl-Coenzyme A Acyl Carrier Protein, domain 2"/>
    <property type="match status" value="1"/>
</dbReference>
<dbReference type="Gene3D" id="3.10.129.110">
    <property type="entry name" value="Polyketide synthase dehydratase"/>
    <property type="match status" value="1"/>
</dbReference>
<dbReference type="GO" id="GO:0031177">
    <property type="term" value="F:phosphopantetheine binding"/>
    <property type="evidence" value="ECO:0007669"/>
    <property type="project" value="InterPro"/>
</dbReference>
<dbReference type="InterPro" id="IPR042104">
    <property type="entry name" value="PKS_dehydratase_sf"/>
</dbReference>
<evidence type="ECO:0000256" key="3">
    <source>
        <dbReference type="ARBA" id="ARBA00022679"/>
    </source>
</evidence>
<dbReference type="SMART" id="SM00826">
    <property type="entry name" value="PKS_DH"/>
    <property type="match status" value="1"/>
</dbReference>
<evidence type="ECO:0000256" key="4">
    <source>
        <dbReference type="PROSITE-ProRule" id="PRU01363"/>
    </source>
</evidence>
<feature type="active site" description="Proton donor; for dehydratase activity" evidence="4">
    <location>
        <position position="543"/>
    </location>
</feature>
<feature type="domain" description="Carrier" evidence="5">
    <location>
        <begin position="1099"/>
        <end position="1176"/>
    </location>
</feature>
<proteinExistence type="predicted"/>
<dbReference type="Gene3D" id="3.40.50.720">
    <property type="entry name" value="NAD(P)-binding Rossmann-like Domain"/>
    <property type="match status" value="1"/>
</dbReference>
<feature type="region of interest" description="C-terminal hotdog fold" evidence="4">
    <location>
        <begin position="482"/>
        <end position="626"/>
    </location>
</feature>
<dbReference type="InterPro" id="IPR036736">
    <property type="entry name" value="ACP-like_sf"/>
</dbReference>
<sequence>MFRAALAEVDVAVRRFTGWSASQVLAGDPDAPQLSSIDVVQPTLFAVSVALAAVWRSWGVEPDVVVGHSMGEVAAACVAGALTLDDAAQVICERSRLMRRLGGQGAMAAVELAAADVAIALARHGGRVTIAALNGPRSTVIAGDPAAIDVLLAEWQAREVFCRRVKVDVASHSPMVDPLRDDLLRALADIRPRAGAVPLHSTVTGERIHGAELDPAYWWKNLRDPVRFAPVIERLLGDGHDVLLEVSPHPVVLPFLSAMAAEAHAREPGDGPALALASLRREQDERPALLAGLATLHVHGHPLAWARLWPGKAPHAALPRYPWQRQRHWLPTPRKRPRADAARREHPLLGSRFAASVATPTQFWQTDLAADDPSWLADHKVQGATVLPGAATLEMALTAAELSLGTGPWQLTDVGFSTALVLAEDPRQVQVAVTTEAEAATIQLASRTADAAWTIHATARAARCDATSPILRDLAEIRARCRESLTGDTFYKTLARQGLEYGPAFRGVQSIVHGPGEALAELRLPSALAATAERHRIHPALLDAGLHTILAALPDGLRATGPALPIAAERVRLHARPGATLTSHVRLRPGAGEFATADIELLDERGAVIAEIIGLRVQRLEAKVQPAAFAVAWEPTSPTEPGDDTAASWIVVGDPDDLALLTAALVHKNQRVTAVALDRLHQDLAPALAGDPPRGVVCMIPQRAGDLGERGWLGAVATIQTLVGRDAAPRLWLVTRQAHDIGGESFANDPSAAMAWGLGRTVAYEHPELRCTRVDVLADPSAFTELAAELLAGRDDDEVALRRDVRRVARIVSRPLPPPSSFPVRGDATYLLTGGLGGLGLEAARWLVQAGARHLVLVGRSGVTSDAQVAAIAALAEAGAQVVVERADIAEPAELARVLESMHLHLPLLAGIVHAAGVLHDGLVVDQDREHLRSVFLPKVRGAWNLHQATRDLPLDFFVLYSSASSLFGSPGQANYAAANAFVDALAVQRRAAGLPALAIHWGAFADVGLAAARADRGARLAERGMASLDPASSGPLLGRLLAAGELQLGVAAFDPARWLEYHPQIARSGLFARLREQIAETEPNPDLQAALTTATPPERARLCEQFLRDQVAQVLRLSPTQIDHDAPLKHHGVDSLMAIELKNRVHARLGVRLPVVSFLQGTTLRQLGRELGERWTEERLVEAMRDRGDTDEAADEWEVTRL</sequence>
<evidence type="ECO:0000313" key="7">
    <source>
        <dbReference type="EMBL" id="MCY1009274.1"/>
    </source>
</evidence>
<feature type="domain" description="PKS/mFAS DH" evidence="6">
    <location>
        <begin position="346"/>
        <end position="626"/>
    </location>
</feature>
<dbReference type="GO" id="GO:0006633">
    <property type="term" value="P:fatty acid biosynthetic process"/>
    <property type="evidence" value="ECO:0007669"/>
    <property type="project" value="TreeGrafter"/>
</dbReference>
<dbReference type="Proteomes" id="UP001150924">
    <property type="component" value="Unassembled WGS sequence"/>
</dbReference>
<dbReference type="InterPro" id="IPR050091">
    <property type="entry name" value="PKS_NRPS_Biosynth_Enz"/>
</dbReference>
<dbReference type="AlphaFoldDB" id="A0A9X3ES20"/>
<gene>
    <name evidence="7" type="ORF">OV079_27650</name>
</gene>
<dbReference type="InterPro" id="IPR036291">
    <property type="entry name" value="NAD(P)-bd_dom_sf"/>
</dbReference>
<dbReference type="SUPFAM" id="SSF52151">
    <property type="entry name" value="FabD/lysophospholipase-like"/>
    <property type="match status" value="1"/>
</dbReference>
<dbReference type="InterPro" id="IPR057326">
    <property type="entry name" value="KR_dom"/>
</dbReference>
<dbReference type="InterPro" id="IPR016035">
    <property type="entry name" value="Acyl_Trfase/lysoPLipase"/>
</dbReference>
<dbReference type="InterPro" id="IPR016036">
    <property type="entry name" value="Malonyl_transacylase_ACP-bd"/>
</dbReference>
<dbReference type="GO" id="GO:0005737">
    <property type="term" value="C:cytoplasm"/>
    <property type="evidence" value="ECO:0007669"/>
    <property type="project" value="TreeGrafter"/>
</dbReference>
<dbReference type="PANTHER" id="PTHR43775">
    <property type="entry name" value="FATTY ACID SYNTHASE"/>
    <property type="match status" value="1"/>
</dbReference>
<dbReference type="PANTHER" id="PTHR43775:SF37">
    <property type="entry name" value="SI:DKEY-61P9.11"/>
    <property type="match status" value="1"/>
</dbReference>
<keyword evidence="8" id="KW-1185">Reference proteome</keyword>
<dbReference type="SMART" id="SM00822">
    <property type="entry name" value="PKS_KR"/>
    <property type="match status" value="1"/>
</dbReference>
<dbReference type="SUPFAM" id="SSF51735">
    <property type="entry name" value="NAD(P)-binding Rossmann-fold domains"/>
    <property type="match status" value="2"/>
</dbReference>
<dbReference type="SMART" id="SM00823">
    <property type="entry name" value="PKS_PP"/>
    <property type="match status" value="1"/>
</dbReference>
<dbReference type="InterPro" id="IPR020807">
    <property type="entry name" value="PKS_DH"/>
</dbReference>